<dbReference type="AlphaFoldDB" id="A0A9W4SZ15"/>
<protein>
    <submittedName>
        <fullName evidence="2">13461_t:CDS:1</fullName>
    </submittedName>
</protein>
<dbReference type="OrthoDB" id="2421681at2759"/>
<gene>
    <name evidence="2" type="ORF">FWILDA_LOCUS12629</name>
</gene>
<evidence type="ECO:0000313" key="3">
    <source>
        <dbReference type="Proteomes" id="UP001153678"/>
    </source>
</evidence>
<reference evidence="2" key="1">
    <citation type="submission" date="2022-08" db="EMBL/GenBank/DDBJ databases">
        <authorList>
            <person name="Kallberg Y."/>
            <person name="Tangrot J."/>
            <person name="Rosling A."/>
        </authorList>
    </citation>
    <scope>NUCLEOTIDE SEQUENCE</scope>
    <source>
        <strain evidence="2">Wild A</strain>
    </source>
</reference>
<accession>A0A9W4SZ15</accession>
<name>A0A9W4SZ15_9GLOM</name>
<keyword evidence="3" id="KW-1185">Reference proteome</keyword>
<organism evidence="2 3">
    <name type="scientific">Funneliformis geosporum</name>
    <dbReference type="NCBI Taxonomy" id="1117311"/>
    <lineage>
        <taxon>Eukaryota</taxon>
        <taxon>Fungi</taxon>
        <taxon>Fungi incertae sedis</taxon>
        <taxon>Mucoromycota</taxon>
        <taxon>Glomeromycotina</taxon>
        <taxon>Glomeromycetes</taxon>
        <taxon>Glomerales</taxon>
        <taxon>Glomeraceae</taxon>
        <taxon>Funneliformis</taxon>
    </lineage>
</organism>
<feature type="compositionally biased region" description="Basic and acidic residues" evidence="1">
    <location>
        <begin position="57"/>
        <end position="68"/>
    </location>
</feature>
<feature type="non-terminal residue" evidence="2">
    <location>
        <position position="104"/>
    </location>
</feature>
<dbReference type="Proteomes" id="UP001153678">
    <property type="component" value="Unassembled WGS sequence"/>
</dbReference>
<feature type="compositionally biased region" description="Polar residues" evidence="1">
    <location>
        <begin position="43"/>
        <end position="52"/>
    </location>
</feature>
<comment type="caution">
    <text evidence="2">The sequence shown here is derived from an EMBL/GenBank/DDBJ whole genome shotgun (WGS) entry which is preliminary data.</text>
</comment>
<feature type="compositionally biased region" description="Basic and acidic residues" evidence="1">
    <location>
        <begin position="1"/>
        <end position="18"/>
    </location>
</feature>
<dbReference type="EMBL" id="CAMKVN010004186">
    <property type="protein sequence ID" value="CAI2186543.1"/>
    <property type="molecule type" value="Genomic_DNA"/>
</dbReference>
<evidence type="ECO:0000313" key="2">
    <source>
        <dbReference type="EMBL" id="CAI2186543.1"/>
    </source>
</evidence>
<evidence type="ECO:0000256" key="1">
    <source>
        <dbReference type="SAM" id="MobiDB-lite"/>
    </source>
</evidence>
<sequence>MTSKKQQQERRTVPKETTQKGTKKQKTNEGSSASIRHSEHIASQDSDLTSSTKKLKISYDSDSSSRTEYSLKDVPFQASQFTEEDIIALNATFKPLEENNFISD</sequence>
<feature type="region of interest" description="Disordered" evidence="1">
    <location>
        <begin position="1"/>
        <end position="68"/>
    </location>
</feature>
<proteinExistence type="predicted"/>